<evidence type="ECO:0000313" key="2">
    <source>
        <dbReference type="EMBL" id="KAF7297527.1"/>
    </source>
</evidence>
<name>A0A8H6VXJ5_9AGAR</name>
<dbReference type="Proteomes" id="UP000636479">
    <property type="component" value="Unassembled WGS sequence"/>
</dbReference>
<protein>
    <submittedName>
        <fullName evidence="2">Uncharacterized protein</fullName>
    </submittedName>
</protein>
<reference evidence="2" key="1">
    <citation type="submission" date="2020-05" db="EMBL/GenBank/DDBJ databases">
        <title>Mycena genomes resolve the evolution of fungal bioluminescence.</title>
        <authorList>
            <person name="Tsai I.J."/>
        </authorList>
    </citation>
    <scope>NUCLEOTIDE SEQUENCE</scope>
    <source>
        <strain evidence="2">171206Taipei</strain>
    </source>
</reference>
<evidence type="ECO:0000313" key="3">
    <source>
        <dbReference type="Proteomes" id="UP000636479"/>
    </source>
</evidence>
<comment type="caution">
    <text evidence="2">The sequence shown here is derived from an EMBL/GenBank/DDBJ whole genome shotgun (WGS) entry which is preliminary data.</text>
</comment>
<proteinExistence type="predicted"/>
<keyword evidence="3" id="KW-1185">Reference proteome</keyword>
<evidence type="ECO:0000256" key="1">
    <source>
        <dbReference type="SAM" id="MobiDB-lite"/>
    </source>
</evidence>
<dbReference type="OrthoDB" id="2995174at2759"/>
<dbReference type="RefSeq" id="XP_037217886.1">
    <property type="nucleotide sequence ID" value="XM_037366474.1"/>
</dbReference>
<dbReference type="GeneID" id="59348990"/>
<organism evidence="2 3">
    <name type="scientific">Mycena indigotica</name>
    <dbReference type="NCBI Taxonomy" id="2126181"/>
    <lineage>
        <taxon>Eukaryota</taxon>
        <taxon>Fungi</taxon>
        <taxon>Dikarya</taxon>
        <taxon>Basidiomycota</taxon>
        <taxon>Agaricomycotina</taxon>
        <taxon>Agaricomycetes</taxon>
        <taxon>Agaricomycetidae</taxon>
        <taxon>Agaricales</taxon>
        <taxon>Marasmiineae</taxon>
        <taxon>Mycenaceae</taxon>
        <taxon>Mycena</taxon>
    </lineage>
</organism>
<gene>
    <name evidence="2" type="ORF">MIND_00986900</name>
</gene>
<accession>A0A8H6VXJ5</accession>
<dbReference type="AlphaFoldDB" id="A0A8H6VXJ5"/>
<feature type="region of interest" description="Disordered" evidence="1">
    <location>
        <begin position="1"/>
        <end position="23"/>
    </location>
</feature>
<sequence length="380" mass="40353">MLIVKTDETADPPSYSDATSGSPSETTDYVYYILRSPNARPSHSAFQLTAPTLGRVLLRAIPPPRTVAVLKRCIASLEGLPIAASVAVIVYVDEDEPQPLPDTKRIGDFGSPGRPCVVCMPTMVEEGPRAEHVGETGEENAGEYFYYRLYTTTGEDTSVHAFHANDPSLGRVSRGSIPTPYPFYQLNLEAEIGCSLLTASIAHIERKPNYASAEVYTSISAAEALPAHALLPSTAGRSKETAVVLVASEMCTPVPPGRPHAYPVPPFAPPTPGFGSTGIPGVPSPPLHASLVRPAWPLADWRTGLGRGRNFPPAQPWAVYEHSNAGPGFRAHALGQNIANNALDMAARWLGRGGPAANVDPAVHSRARPGGLGMKGMNLD</sequence>
<dbReference type="EMBL" id="JACAZF010000008">
    <property type="protein sequence ID" value="KAF7297527.1"/>
    <property type="molecule type" value="Genomic_DNA"/>
</dbReference>